<evidence type="ECO:0008006" key="4">
    <source>
        <dbReference type="Google" id="ProtNLM"/>
    </source>
</evidence>
<feature type="transmembrane region" description="Helical" evidence="1">
    <location>
        <begin position="38"/>
        <end position="58"/>
    </location>
</feature>
<evidence type="ECO:0000313" key="2">
    <source>
        <dbReference type="EMBL" id="AHI53848.1"/>
    </source>
</evidence>
<sequence>MRNKLFSSIIISLILQIFLFNLTLGWTFALQENFRLESIVIILITLAILLLMTILYFFRNNAIKCPKSINKIYNFFFINIGKFKINQKIFFISTWIISGLVMMWSSSFTLYLTFDLIYQVAISNLTIYMLLVLGLVNLALFITGSIWIIVIFRKSFEFYKDARFAFLLMPFFGWIYFFTYQSTKSKISI</sequence>
<name>W6A9M0_9MOLU</name>
<feature type="transmembrane region" description="Helical" evidence="1">
    <location>
        <begin position="5"/>
        <end position="26"/>
    </location>
</feature>
<dbReference type="PATRIC" id="fig|1276257.3.peg.452"/>
<evidence type="ECO:0000313" key="3">
    <source>
        <dbReference type="Proteomes" id="UP000019265"/>
    </source>
</evidence>
<reference evidence="2 3" key="1">
    <citation type="journal article" date="2014" name="Genome Biol. Evol.">
        <title>Molecular evolution of the substrate utilization strategies and putative virulence factors in mosquito-associated Spiroplasma species.</title>
        <authorList>
            <person name="Chang T.H."/>
            <person name="Lo W.S."/>
            <person name="Ku C."/>
            <person name="Chen L.L."/>
            <person name="Kuo C.H."/>
        </authorList>
    </citation>
    <scope>NUCLEOTIDE SEQUENCE [LARGE SCALE GENOMIC DNA]</scope>
    <source>
        <strain evidence="2">Ar-1343</strain>
    </source>
</reference>
<feature type="transmembrane region" description="Helical" evidence="1">
    <location>
        <begin position="164"/>
        <end position="183"/>
    </location>
</feature>
<protein>
    <recommendedName>
        <fullName evidence="4">Transmembrane protein</fullName>
    </recommendedName>
</protein>
<dbReference type="KEGG" id="ssab:SSABA_v1c04410"/>
<dbReference type="Proteomes" id="UP000019265">
    <property type="component" value="Chromosome"/>
</dbReference>
<accession>W6A9M0</accession>
<gene>
    <name evidence="2" type="ORF">SSABA_v1c04410</name>
</gene>
<organism evidence="2 3">
    <name type="scientific">Spiroplasma sabaudiense Ar-1343</name>
    <dbReference type="NCBI Taxonomy" id="1276257"/>
    <lineage>
        <taxon>Bacteria</taxon>
        <taxon>Bacillati</taxon>
        <taxon>Mycoplasmatota</taxon>
        <taxon>Mollicutes</taxon>
        <taxon>Entomoplasmatales</taxon>
        <taxon>Spiroplasmataceae</taxon>
        <taxon>Spiroplasma</taxon>
    </lineage>
</organism>
<feature type="transmembrane region" description="Helical" evidence="1">
    <location>
        <begin position="126"/>
        <end position="152"/>
    </location>
</feature>
<feature type="transmembrane region" description="Helical" evidence="1">
    <location>
        <begin position="89"/>
        <end position="114"/>
    </location>
</feature>
<keyword evidence="1" id="KW-1133">Transmembrane helix</keyword>
<keyword evidence="3" id="KW-1185">Reference proteome</keyword>
<dbReference type="HOGENOM" id="CLU_1433672_0_0_14"/>
<dbReference type="EMBL" id="CP006934">
    <property type="protein sequence ID" value="AHI53848.1"/>
    <property type="molecule type" value="Genomic_DNA"/>
</dbReference>
<dbReference type="AlphaFoldDB" id="W6A9M0"/>
<keyword evidence="1" id="KW-0812">Transmembrane</keyword>
<evidence type="ECO:0000256" key="1">
    <source>
        <dbReference type="SAM" id="Phobius"/>
    </source>
</evidence>
<keyword evidence="1" id="KW-0472">Membrane</keyword>
<proteinExistence type="predicted"/>